<dbReference type="SUPFAM" id="SSF63562">
    <property type="entry name" value="RPB6/omega subunit-like"/>
    <property type="match status" value="1"/>
</dbReference>
<evidence type="ECO:0000256" key="2">
    <source>
        <dbReference type="ARBA" id="ARBA00012418"/>
    </source>
</evidence>
<dbReference type="Proteomes" id="UP000237749">
    <property type="component" value="Unassembled WGS sequence"/>
</dbReference>
<evidence type="ECO:0000256" key="9">
    <source>
        <dbReference type="ARBA" id="ARBA00048552"/>
    </source>
</evidence>
<comment type="catalytic activity">
    <reaction evidence="9 10">
        <text>RNA(n) + a ribonucleoside 5'-triphosphate = RNA(n+1) + diphosphate</text>
        <dbReference type="Rhea" id="RHEA:21248"/>
        <dbReference type="Rhea" id="RHEA-COMP:14527"/>
        <dbReference type="Rhea" id="RHEA-COMP:17342"/>
        <dbReference type="ChEBI" id="CHEBI:33019"/>
        <dbReference type="ChEBI" id="CHEBI:61557"/>
        <dbReference type="ChEBI" id="CHEBI:140395"/>
        <dbReference type="EC" id="2.7.7.6"/>
    </reaction>
</comment>
<evidence type="ECO:0000256" key="7">
    <source>
        <dbReference type="ARBA" id="ARBA00023163"/>
    </source>
</evidence>
<reference evidence="11 12" key="1">
    <citation type="submission" date="2018-02" db="EMBL/GenBank/DDBJ databases">
        <title>Genomic Encyclopedia of Archaeal and Bacterial Type Strains, Phase II (KMG-II): from individual species to whole genera.</title>
        <authorList>
            <person name="Goeker M."/>
        </authorList>
    </citation>
    <scope>NUCLEOTIDE SEQUENCE [LARGE SCALE GENOMIC DNA]</scope>
    <source>
        <strain evidence="11 12">DSM 3808</strain>
    </source>
</reference>
<dbReference type="InterPro" id="IPR006110">
    <property type="entry name" value="Pol_omega/Rpo6/RPB6"/>
</dbReference>
<gene>
    <name evidence="10" type="primary">rpoZ</name>
    <name evidence="11" type="ORF">BXY41_103335</name>
</gene>
<sequence length="84" mass="8953">MLHPSYSDLINVVNSEVEPGDAPVVQSRYSIVIAAAKRARQIIGGSDTEIPGAGKKPLSVAVEELYEGKVKILSEADATEEDDN</sequence>
<dbReference type="Pfam" id="PF01192">
    <property type="entry name" value="RNA_pol_Rpb6"/>
    <property type="match status" value="1"/>
</dbReference>
<evidence type="ECO:0000256" key="3">
    <source>
        <dbReference type="ARBA" id="ARBA00013725"/>
    </source>
</evidence>
<keyword evidence="12" id="KW-1185">Reference proteome</keyword>
<comment type="similarity">
    <text evidence="1 10">Belongs to the RNA polymerase subunit omega family.</text>
</comment>
<dbReference type="OrthoDB" id="122016at2"/>
<dbReference type="HAMAP" id="MF_00366">
    <property type="entry name" value="RNApol_bact_RpoZ"/>
    <property type="match status" value="1"/>
</dbReference>
<protein>
    <recommendedName>
        <fullName evidence="3 10">DNA-directed RNA polymerase subunit omega</fullName>
        <shortName evidence="10">RNAP omega subunit</shortName>
        <ecNumber evidence="2 10">2.7.7.6</ecNumber>
    </recommendedName>
    <alternativeName>
        <fullName evidence="10">RNA polymerase omega subunit</fullName>
    </alternativeName>
    <alternativeName>
        <fullName evidence="8 10">Transcriptase subunit omega</fullName>
    </alternativeName>
</protein>
<keyword evidence="7 10" id="KW-0804">Transcription</keyword>
<comment type="subunit">
    <text evidence="10">The RNAP catalytic core consists of 2 alpha, 1 beta, 1 beta' and 1 omega subunit. When a sigma factor is associated with the core the holoenzyme is formed, which can initiate transcription.</text>
</comment>
<dbReference type="InterPro" id="IPR036161">
    <property type="entry name" value="RPB6/omega-like_sf"/>
</dbReference>
<keyword evidence="4 10" id="KW-0240">DNA-directed RNA polymerase</keyword>
<evidence type="ECO:0000256" key="6">
    <source>
        <dbReference type="ARBA" id="ARBA00022695"/>
    </source>
</evidence>
<dbReference type="SMART" id="SM01409">
    <property type="entry name" value="RNA_pol_Rpb6"/>
    <property type="match status" value="1"/>
</dbReference>
<proteinExistence type="inferred from homology"/>
<evidence type="ECO:0000313" key="12">
    <source>
        <dbReference type="Proteomes" id="UP000237749"/>
    </source>
</evidence>
<keyword evidence="6 10" id="KW-0548">Nucleotidyltransferase</keyword>
<accession>A0A2S6HVZ4</accession>
<dbReference type="RefSeq" id="WP_104436169.1">
    <property type="nucleotide sequence ID" value="NZ_CP070896.1"/>
</dbReference>
<dbReference type="GO" id="GO:0000428">
    <property type="term" value="C:DNA-directed RNA polymerase complex"/>
    <property type="evidence" value="ECO:0007669"/>
    <property type="project" value="UniProtKB-KW"/>
</dbReference>
<dbReference type="GO" id="GO:0003899">
    <property type="term" value="F:DNA-directed RNA polymerase activity"/>
    <property type="evidence" value="ECO:0007669"/>
    <property type="project" value="UniProtKB-UniRule"/>
</dbReference>
<evidence type="ECO:0000256" key="10">
    <source>
        <dbReference type="HAMAP-Rule" id="MF_00366"/>
    </source>
</evidence>
<evidence type="ECO:0000256" key="8">
    <source>
        <dbReference type="ARBA" id="ARBA00029924"/>
    </source>
</evidence>
<organism evidence="11 12">
    <name type="scientific">Lacrimispora xylanisolvens</name>
    <dbReference type="NCBI Taxonomy" id="384636"/>
    <lineage>
        <taxon>Bacteria</taxon>
        <taxon>Bacillati</taxon>
        <taxon>Bacillota</taxon>
        <taxon>Clostridia</taxon>
        <taxon>Lachnospirales</taxon>
        <taxon>Lachnospiraceae</taxon>
        <taxon>Lacrimispora</taxon>
    </lineage>
</organism>
<dbReference type="NCBIfam" id="TIGR00690">
    <property type="entry name" value="rpoZ"/>
    <property type="match status" value="1"/>
</dbReference>
<dbReference type="GO" id="GO:0003677">
    <property type="term" value="F:DNA binding"/>
    <property type="evidence" value="ECO:0007669"/>
    <property type="project" value="UniProtKB-UniRule"/>
</dbReference>
<evidence type="ECO:0000256" key="1">
    <source>
        <dbReference type="ARBA" id="ARBA00006711"/>
    </source>
</evidence>
<evidence type="ECO:0000256" key="5">
    <source>
        <dbReference type="ARBA" id="ARBA00022679"/>
    </source>
</evidence>
<dbReference type="EC" id="2.7.7.6" evidence="2 10"/>
<keyword evidence="5 10" id="KW-0808">Transferase</keyword>
<dbReference type="GO" id="GO:0006351">
    <property type="term" value="P:DNA-templated transcription"/>
    <property type="evidence" value="ECO:0007669"/>
    <property type="project" value="UniProtKB-UniRule"/>
</dbReference>
<evidence type="ECO:0000313" key="11">
    <source>
        <dbReference type="EMBL" id="PPK82120.1"/>
    </source>
</evidence>
<evidence type="ECO:0000256" key="4">
    <source>
        <dbReference type="ARBA" id="ARBA00022478"/>
    </source>
</evidence>
<dbReference type="Gene3D" id="3.90.940.10">
    <property type="match status" value="1"/>
</dbReference>
<dbReference type="InterPro" id="IPR003716">
    <property type="entry name" value="DNA-dir_RNA_pol_omega"/>
</dbReference>
<dbReference type="EMBL" id="PTJA01000003">
    <property type="protein sequence ID" value="PPK82120.1"/>
    <property type="molecule type" value="Genomic_DNA"/>
</dbReference>
<comment type="function">
    <text evidence="10">Promotes RNA polymerase assembly. Latches the N- and C-terminal regions of the beta' subunit thereby facilitating its interaction with the beta and alpha subunits.</text>
</comment>
<name>A0A2S6HVZ4_9FIRM</name>
<comment type="caution">
    <text evidence="11">The sequence shown here is derived from an EMBL/GenBank/DDBJ whole genome shotgun (WGS) entry which is preliminary data.</text>
</comment>
<dbReference type="AlphaFoldDB" id="A0A2S6HVZ4"/>